<organism evidence="1 2">
    <name type="scientific">Rhododendron molle</name>
    <name type="common">Chinese azalea</name>
    <name type="synonym">Azalea mollis</name>
    <dbReference type="NCBI Taxonomy" id="49168"/>
    <lineage>
        <taxon>Eukaryota</taxon>
        <taxon>Viridiplantae</taxon>
        <taxon>Streptophyta</taxon>
        <taxon>Embryophyta</taxon>
        <taxon>Tracheophyta</taxon>
        <taxon>Spermatophyta</taxon>
        <taxon>Magnoliopsida</taxon>
        <taxon>eudicotyledons</taxon>
        <taxon>Gunneridae</taxon>
        <taxon>Pentapetalae</taxon>
        <taxon>asterids</taxon>
        <taxon>Ericales</taxon>
        <taxon>Ericaceae</taxon>
        <taxon>Ericoideae</taxon>
        <taxon>Rhodoreae</taxon>
        <taxon>Rhododendron</taxon>
    </lineage>
</organism>
<accession>A0ACC0N6G6</accession>
<dbReference type="Proteomes" id="UP001062846">
    <property type="component" value="Chromosome 7"/>
</dbReference>
<proteinExistence type="predicted"/>
<evidence type="ECO:0000313" key="1">
    <source>
        <dbReference type="EMBL" id="KAI8548173.1"/>
    </source>
</evidence>
<keyword evidence="2" id="KW-1185">Reference proteome</keyword>
<reference evidence="1" key="1">
    <citation type="submission" date="2022-02" db="EMBL/GenBank/DDBJ databases">
        <title>Plant Genome Project.</title>
        <authorList>
            <person name="Zhang R.-G."/>
        </authorList>
    </citation>
    <scope>NUCLEOTIDE SEQUENCE</scope>
    <source>
        <strain evidence="1">AT1</strain>
    </source>
</reference>
<sequence>MVQNAQFWRCVQANLEPDINGVGIQIELVHALHARIMFRNCGGNVLYWLRIRGRRSLSDESFLAMVSIS</sequence>
<gene>
    <name evidence="1" type="ORF">RHMOL_Rhmol07G0252000</name>
</gene>
<protein>
    <submittedName>
        <fullName evidence="1">Uncharacterized protein</fullName>
    </submittedName>
</protein>
<comment type="caution">
    <text evidence="1">The sequence shown here is derived from an EMBL/GenBank/DDBJ whole genome shotgun (WGS) entry which is preliminary data.</text>
</comment>
<evidence type="ECO:0000313" key="2">
    <source>
        <dbReference type="Proteomes" id="UP001062846"/>
    </source>
</evidence>
<name>A0ACC0N6G6_RHOML</name>
<dbReference type="EMBL" id="CM046394">
    <property type="protein sequence ID" value="KAI8548173.1"/>
    <property type="molecule type" value="Genomic_DNA"/>
</dbReference>